<accession>A0A5M7B0D6</accession>
<reference evidence="1" key="3">
    <citation type="submission" date="2019-09" db="EMBL/GenBank/DDBJ databases">
        <authorList>
            <person name="Zhang D.-C."/>
        </authorList>
    </citation>
    <scope>NUCLEOTIDE SEQUENCE</scope>
    <source>
        <strain evidence="1">RU-4-M-4</strain>
    </source>
</reference>
<dbReference type="Proteomes" id="UP000322315">
    <property type="component" value="Unassembled WGS sequence"/>
</dbReference>
<evidence type="ECO:0000313" key="1">
    <source>
        <dbReference type="EMBL" id="KAA5822300.1"/>
    </source>
</evidence>
<comment type="caution">
    <text evidence="1">The sequence shown here is derived from an EMBL/GenBank/DDBJ whole genome shotgun (WGS) entry which is preliminary data.</text>
</comment>
<sequence length="179" mass="19884">MFNLKLPKNIIFIAKKLAFICIFLCVGNIVNAQKIAVPENIQAALLTKVLKYNPQIPQNNKIKILVVYNNNTLLDKDEFIKGLGSSMVVKAITPKELEKNISGFQVVYFMEGIHGFSDLCKANKVLSVTATTRFVEEGEVSLGFGIENSKPKILVNLTSLDMEGQSFSSDILRIGKIFK</sequence>
<dbReference type="Pfam" id="PF13689">
    <property type="entry name" value="DUF4154"/>
    <property type="match status" value="1"/>
</dbReference>
<organism evidence="1 4">
    <name type="scientific">Algibacter amylolyticus</name>
    <dbReference type="NCBI Taxonomy" id="1608400"/>
    <lineage>
        <taxon>Bacteria</taxon>
        <taxon>Pseudomonadati</taxon>
        <taxon>Bacteroidota</taxon>
        <taxon>Flavobacteriia</taxon>
        <taxon>Flavobacteriales</taxon>
        <taxon>Flavobacteriaceae</taxon>
        <taxon>Algibacter</taxon>
    </lineage>
</organism>
<reference evidence="1 4" key="1">
    <citation type="journal article" date="2015" name="Int. J. Syst. Evol. Microbiol.">
        <title>Algibacter amylolyticus sp. nov., isolated from intertidal sediment.</title>
        <authorList>
            <person name="Zhang D.C."/>
            <person name="Wu J."/>
            <person name="Neuner K."/>
            <person name="Yao J."/>
            <person name="Margesin R."/>
        </authorList>
    </citation>
    <scope>NUCLEOTIDE SEQUENCE [LARGE SCALE GENOMIC DNA]</scope>
    <source>
        <strain evidence="1 4">RU-4-M-4</strain>
    </source>
</reference>
<evidence type="ECO:0000313" key="4">
    <source>
        <dbReference type="Proteomes" id="UP000322315"/>
    </source>
</evidence>
<name>A0A5M7B0D6_9FLAO</name>
<dbReference type="OrthoDB" id="1436640at2"/>
<protein>
    <submittedName>
        <fullName evidence="1">DUF4154 domain-containing protein</fullName>
    </submittedName>
</protein>
<dbReference type="AlphaFoldDB" id="A0A5M7B0D6"/>
<dbReference type="InterPro" id="IPR025293">
    <property type="entry name" value="YfiR/HmsC-like"/>
</dbReference>
<gene>
    <name evidence="1" type="ORF">F2B50_14200</name>
    <name evidence="2" type="ORF">FPF71_14200</name>
</gene>
<evidence type="ECO:0000313" key="2">
    <source>
        <dbReference type="EMBL" id="TSJ73450.1"/>
    </source>
</evidence>
<dbReference type="EMBL" id="VWRS01000009">
    <property type="protein sequence ID" value="KAA5822300.1"/>
    <property type="molecule type" value="Genomic_DNA"/>
</dbReference>
<evidence type="ECO:0000313" key="3">
    <source>
        <dbReference type="Proteomes" id="UP000315145"/>
    </source>
</evidence>
<dbReference type="Proteomes" id="UP000315145">
    <property type="component" value="Unassembled WGS sequence"/>
</dbReference>
<proteinExistence type="predicted"/>
<keyword evidence="3" id="KW-1185">Reference proteome</keyword>
<reference evidence="2 3" key="2">
    <citation type="submission" date="2019-07" db="EMBL/GenBank/DDBJ databases">
        <title>Algibacter marinivivus sp. nov., isolated from the surface of a marine red alga.</title>
        <authorList>
            <person name="Zhong X."/>
            <person name="Xu W."/>
            <person name="Zhang Y."/>
            <person name="Zhang Q."/>
            <person name="Du Z."/>
        </authorList>
    </citation>
    <scope>NUCLEOTIDE SEQUENCE [LARGE SCALE GENOMIC DNA]</scope>
    <source>
        <strain evidence="2 3">RU-4-M-4</strain>
    </source>
</reference>
<dbReference type="EMBL" id="VMBF01000009">
    <property type="protein sequence ID" value="TSJ73450.1"/>
    <property type="molecule type" value="Genomic_DNA"/>
</dbReference>